<accession>A0ABS1E6H1</accession>
<proteinExistence type="predicted"/>
<evidence type="ECO:0000256" key="3">
    <source>
        <dbReference type="ARBA" id="ARBA00023237"/>
    </source>
</evidence>
<dbReference type="Pfam" id="PF00263">
    <property type="entry name" value="Secretin"/>
    <property type="match status" value="1"/>
</dbReference>
<evidence type="ECO:0000259" key="6">
    <source>
        <dbReference type="SMART" id="SM00965"/>
    </source>
</evidence>
<protein>
    <submittedName>
        <fullName evidence="7">Pilus (MSHA type) biogenesis protein MshL</fullName>
    </submittedName>
</protein>
<sequence>MIRLLRRSRGGALLLAAALLSACAGAPRSGEERAEQVRERLDLPQGEAPEAAELDPTPPDSVASALRAPSALAPSALRAEQPRFDLTVDNVPAREFFHGVVEDTPYNVVVDPEVEGTVSLTLRDVAVPEIMATVEQVYGYQIRRTETAYTVTPARLDSRLFELDYLNVQRTGSSSTRISSGDISGEGGGDGNGGGSGSEVETSSKSALWSDIEETVERMLSGHEGASVVASPEAGTLAVRALPATLRKVEAYVGRLQRSLNRQVILEARIVEVELSDGFRAGIDWSALGSDAGRVLSGSVSATGEAAVGTEGTFELNVFRGSGEGQDGPASFTGVLSILERRGDLQVLSSPRVSTLNNQKAVIKAGTDSFYQTDINIDRRTVNDQLLTELEPEFEPFFSGVALDVTPQVGEDGWITLHIQPSVTQVEDVARSLQLSGEDTISFRLAESDVRQADALVRARDGEMIVIGGLIDEREETATSRVPLLGRIPLLGWLFTQQRQQTQEYELVILLRPRVVEQGTWAERLEERSEHLQQRYTE</sequence>
<feature type="domain" description="Secretin/TonB short N-terminal" evidence="6">
    <location>
        <begin position="106"/>
        <end position="154"/>
    </location>
</feature>
<evidence type="ECO:0000313" key="8">
    <source>
        <dbReference type="Proteomes" id="UP000738126"/>
    </source>
</evidence>
<feature type="compositionally biased region" description="Gly residues" evidence="4">
    <location>
        <begin position="184"/>
        <end position="197"/>
    </location>
</feature>
<dbReference type="Gene3D" id="3.30.1370.130">
    <property type="match status" value="1"/>
</dbReference>
<evidence type="ECO:0000256" key="4">
    <source>
        <dbReference type="SAM" id="MobiDB-lite"/>
    </source>
</evidence>
<comment type="caution">
    <text evidence="7">The sequence shown here is derived from an EMBL/GenBank/DDBJ whole genome shotgun (WGS) entry which is preliminary data.</text>
</comment>
<dbReference type="PROSITE" id="PS00875">
    <property type="entry name" value="T2SP_D"/>
    <property type="match status" value="1"/>
</dbReference>
<dbReference type="Proteomes" id="UP000738126">
    <property type="component" value="Unassembled WGS sequence"/>
</dbReference>
<dbReference type="PRINTS" id="PR00811">
    <property type="entry name" value="BCTERIALGSPD"/>
</dbReference>
<feature type="region of interest" description="Disordered" evidence="4">
    <location>
        <begin position="173"/>
        <end position="207"/>
    </location>
</feature>
<feature type="chain" id="PRO_5045912572" evidence="5">
    <location>
        <begin position="27"/>
        <end position="538"/>
    </location>
</feature>
<dbReference type="PROSITE" id="PS51257">
    <property type="entry name" value="PROKAR_LIPOPROTEIN"/>
    <property type="match status" value="1"/>
</dbReference>
<dbReference type="InterPro" id="IPR004846">
    <property type="entry name" value="T2SS/T3SS_dom"/>
</dbReference>
<dbReference type="PANTHER" id="PTHR30332">
    <property type="entry name" value="PROBABLE GENERAL SECRETION PATHWAY PROTEIN D"/>
    <property type="match status" value="1"/>
</dbReference>
<dbReference type="InterPro" id="IPR004845">
    <property type="entry name" value="T2SS_GspD_CS"/>
</dbReference>
<dbReference type="InterPro" id="IPR013358">
    <property type="entry name" value="Pilus_biogenesis_MshL"/>
</dbReference>
<keyword evidence="5" id="KW-0732">Signal</keyword>
<dbReference type="PANTHER" id="PTHR30332:SF17">
    <property type="entry name" value="TYPE IV PILIATION SYSTEM PROTEIN DR_0774-RELATED"/>
    <property type="match status" value="1"/>
</dbReference>
<evidence type="ECO:0000256" key="1">
    <source>
        <dbReference type="ARBA" id="ARBA00022448"/>
    </source>
</evidence>
<reference evidence="7 8" key="1">
    <citation type="journal article" date="2020" name="Microorganisms">
        <title>Osmotic Adaptation and Compatible Solute Biosynthesis of Phototrophic Bacteria as Revealed from Genome Analyses.</title>
        <authorList>
            <person name="Imhoff J.F."/>
            <person name="Rahn T."/>
            <person name="Kunzel S."/>
            <person name="Keller A."/>
            <person name="Neulinger S.C."/>
        </authorList>
    </citation>
    <scope>NUCLEOTIDE SEQUENCE [LARGE SCALE GENOMIC DNA]</scope>
    <source>
        <strain evidence="7 8">DSM 15116</strain>
    </source>
</reference>
<feature type="signal peptide" evidence="5">
    <location>
        <begin position="1"/>
        <end position="26"/>
    </location>
</feature>
<dbReference type="NCBIfam" id="TIGR02519">
    <property type="entry name" value="pilus_MshL"/>
    <property type="match status" value="1"/>
</dbReference>
<evidence type="ECO:0000256" key="5">
    <source>
        <dbReference type="SAM" id="SignalP"/>
    </source>
</evidence>
<dbReference type="SMART" id="SM00965">
    <property type="entry name" value="STN"/>
    <property type="match status" value="1"/>
</dbReference>
<gene>
    <name evidence="7" type="ORF">CKO13_09980</name>
</gene>
<feature type="compositionally biased region" description="Low complexity" evidence="4">
    <location>
        <begin position="173"/>
        <end position="183"/>
    </location>
</feature>
<name>A0ABS1E6H1_9GAMM</name>
<keyword evidence="8" id="KW-1185">Reference proteome</keyword>
<dbReference type="InterPro" id="IPR001775">
    <property type="entry name" value="GspD/PilQ"/>
</dbReference>
<dbReference type="Pfam" id="PF07655">
    <property type="entry name" value="Secretin_N_2"/>
    <property type="match status" value="1"/>
</dbReference>
<dbReference type="InterPro" id="IPR011514">
    <property type="entry name" value="Secretin_N_2"/>
</dbReference>
<dbReference type="RefSeq" id="WP_207132185.1">
    <property type="nucleotide sequence ID" value="NZ_NRSH01000132.1"/>
</dbReference>
<feature type="compositionally biased region" description="Basic and acidic residues" evidence="4">
    <location>
        <begin position="29"/>
        <end position="42"/>
    </location>
</feature>
<evidence type="ECO:0000256" key="2">
    <source>
        <dbReference type="ARBA" id="ARBA00023136"/>
    </source>
</evidence>
<dbReference type="EMBL" id="NRSH01000132">
    <property type="protein sequence ID" value="MBK1727338.1"/>
    <property type="molecule type" value="Genomic_DNA"/>
</dbReference>
<organism evidence="7 8">
    <name type="scientific">Halorhodospira neutriphila</name>
    <dbReference type="NCBI Taxonomy" id="168379"/>
    <lineage>
        <taxon>Bacteria</taxon>
        <taxon>Pseudomonadati</taxon>
        <taxon>Pseudomonadota</taxon>
        <taxon>Gammaproteobacteria</taxon>
        <taxon>Chromatiales</taxon>
        <taxon>Ectothiorhodospiraceae</taxon>
        <taxon>Halorhodospira</taxon>
    </lineage>
</organism>
<evidence type="ECO:0000313" key="7">
    <source>
        <dbReference type="EMBL" id="MBK1727338.1"/>
    </source>
</evidence>
<keyword evidence="3" id="KW-0998">Cell outer membrane</keyword>
<dbReference type="InterPro" id="IPR011662">
    <property type="entry name" value="Secretin/TonB_short_N"/>
</dbReference>
<keyword evidence="2" id="KW-0472">Membrane</keyword>
<dbReference type="InterPro" id="IPR050810">
    <property type="entry name" value="Bact_Secretion_Sys_Channel"/>
</dbReference>
<keyword evidence="1" id="KW-0813">Transport</keyword>
<feature type="region of interest" description="Disordered" evidence="4">
    <location>
        <begin position="27"/>
        <end position="64"/>
    </location>
</feature>